<dbReference type="PANTHER" id="PTHR13504">
    <property type="entry name" value="FIDO DOMAIN-CONTAINING PROTEIN DDB_G0283145"/>
    <property type="match status" value="1"/>
</dbReference>
<dbReference type="InterPro" id="IPR013436">
    <property type="entry name" value="Mobile_mystery_prot_B"/>
</dbReference>
<dbReference type="PANTHER" id="PTHR13504:SF39">
    <property type="entry name" value="CELL FILAMENTATION PROTEIN"/>
    <property type="match status" value="1"/>
</dbReference>
<evidence type="ECO:0000313" key="4">
    <source>
        <dbReference type="Proteomes" id="UP000293583"/>
    </source>
</evidence>
<organism evidence="3 4">
    <name type="scientific">Aquirufa antheringensis</name>
    <dbReference type="NCBI Taxonomy" id="2516559"/>
    <lineage>
        <taxon>Bacteria</taxon>
        <taxon>Pseudomonadati</taxon>
        <taxon>Bacteroidota</taxon>
        <taxon>Cytophagia</taxon>
        <taxon>Cytophagales</taxon>
        <taxon>Flectobacillaceae</taxon>
        <taxon>Aquirufa</taxon>
    </lineage>
</organism>
<dbReference type="Pfam" id="PF02661">
    <property type="entry name" value="Fic"/>
    <property type="match status" value="1"/>
</dbReference>
<dbReference type="Proteomes" id="UP000293583">
    <property type="component" value="Unassembled WGS sequence"/>
</dbReference>
<dbReference type="AlphaFoldDB" id="A0A4Q9BAB3"/>
<dbReference type="SUPFAM" id="SSF140931">
    <property type="entry name" value="Fic-like"/>
    <property type="match status" value="1"/>
</dbReference>
<dbReference type="NCBIfam" id="TIGR02613">
    <property type="entry name" value="mob_myst_B"/>
    <property type="match status" value="1"/>
</dbReference>
<dbReference type="PROSITE" id="PS51459">
    <property type="entry name" value="FIDO"/>
    <property type="match status" value="1"/>
</dbReference>
<feature type="domain" description="Fido" evidence="2">
    <location>
        <begin position="57"/>
        <end position="193"/>
    </location>
</feature>
<protein>
    <submittedName>
        <fullName evidence="3">Mobile mystery protein B</fullName>
    </submittedName>
</protein>
<sequence>MGLDEFDFGQTPVDPEQISGLRIPMVSSLAQINSLEQANINEALRWLLTKRSISNLLTETFIRRLHKRMFGHVWKWAGDYRKTDTNIGVKWYLIPVELNALLSDVNYWILNSTYPPVEIAIRFKFRLVSIHFFPNGNGRHARLMADLLMQYQFNLPRFSWGQSLKEDVRDEYLKAIVLASKGNIKPLIEFAIS</sequence>
<evidence type="ECO:0000259" key="2">
    <source>
        <dbReference type="PROSITE" id="PS51459"/>
    </source>
</evidence>
<feature type="active site" evidence="1">
    <location>
        <position position="131"/>
    </location>
</feature>
<dbReference type="InterPro" id="IPR036597">
    <property type="entry name" value="Fido-like_dom_sf"/>
</dbReference>
<proteinExistence type="predicted"/>
<reference evidence="3 4" key="1">
    <citation type="submission" date="2019-02" db="EMBL/GenBank/DDBJ databases">
        <title>Genome of a new Bacteroidetes strain.</title>
        <authorList>
            <person name="Pitt A."/>
        </authorList>
    </citation>
    <scope>NUCLEOTIDE SEQUENCE [LARGE SCALE GENOMIC DNA]</scope>
    <source>
        <strain evidence="3 4">103A-SOEBACH</strain>
    </source>
</reference>
<dbReference type="OrthoDB" id="9813719at2"/>
<evidence type="ECO:0000256" key="1">
    <source>
        <dbReference type="PIRSR" id="PIRSR640198-1"/>
    </source>
</evidence>
<keyword evidence="4" id="KW-1185">Reference proteome</keyword>
<evidence type="ECO:0000313" key="3">
    <source>
        <dbReference type="EMBL" id="TBH72167.1"/>
    </source>
</evidence>
<dbReference type="EMBL" id="SEWY01000004">
    <property type="protein sequence ID" value="TBH72167.1"/>
    <property type="molecule type" value="Genomic_DNA"/>
</dbReference>
<dbReference type="Gene3D" id="1.10.3290.10">
    <property type="entry name" value="Fido-like domain"/>
    <property type="match status" value="1"/>
</dbReference>
<dbReference type="InterPro" id="IPR040198">
    <property type="entry name" value="Fido_containing"/>
</dbReference>
<dbReference type="RefSeq" id="WP_130923745.1">
    <property type="nucleotide sequence ID" value="NZ_JAANOM010000003.1"/>
</dbReference>
<accession>A0A4Q9BAB3</accession>
<gene>
    <name evidence="3" type="ORF">EWU20_10125</name>
</gene>
<dbReference type="InterPro" id="IPR003812">
    <property type="entry name" value="Fido"/>
</dbReference>
<name>A0A4Q9BAB3_9BACT</name>
<comment type="caution">
    <text evidence="3">The sequence shown here is derived from an EMBL/GenBank/DDBJ whole genome shotgun (WGS) entry which is preliminary data.</text>
</comment>